<comment type="caution">
    <text evidence="2">The sequence shown here is derived from an EMBL/GenBank/DDBJ whole genome shotgun (WGS) entry which is preliminary data.</text>
</comment>
<dbReference type="AlphaFoldDB" id="A0A2G0CE50"/>
<reference evidence="2 3" key="1">
    <citation type="submission" date="2017-10" db="EMBL/GenBank/DDBJ databases">
        <title>The draft genome sequence of Lewinella marina KCTC 32374.</title>
        <authorList>
            <person name="Wang K."/>
        </authorList>
    </citation>
    <scope>NUCLEOTIDE SEQUENCE [LARGE SCALE GENOMIC DNA]</scope>
    <source>
        <strain evidence="2 3">MKG-38</strain>
    </source>
</reference>
<sequence length="393" mass="42652">MTHRLLFLCGSLVPGKDGVGDYTRKLAAELVAAGKGVLLVATHDKGISAVAEEQQPEGRESIPVLRIPYHTPGADRARLLQRAIEDFNPDYLSLQYVPYSFSPYGLPFAFLRQLGRLRHRGQWHIMFHELWIVHRGLLTPKATAVSALQRLAVRIAATTLRPGVVHTHIPGYQERLRRLGVAALPLPLFANILPQSTDGGPAAAHPVDIFRLGFFSQFIPERVIPFIRDLESWLTASGRRLEIRLLGGGTAKVEQPRQTLAGQFPNASLVAPGFLSPGALSRELHALDLGITPVDHHLIGKSGTVAAFLHHGVPVAAPYRTEHATPFFTPGLSAAVIETFTPEGLAGATHAARALDTHPISPAGVARRFGDDLGLTAGQDLHHSTSDSAHRRR</sequence>
<dbReference type="GO" id="GO:0016757">
    <property type="term" value="F:glycosyltransferase activity"/>
    <property type="evidence" value="ECO:0007669"/>
    <property type="project" value="UniProtKB-ARBA"/>
</dbReference>
<evidence type="ECO:0000313" key="2">
    <source>
        <dbReference type="EMBL" id="PHK98256.1"/>
    </source>
</evidence>
<feature type="domain" description="Glycosyltransferase subfamily 4-like N-terminal" evidence="1">
    <location>
        <begin position="18"/>
        <end position="183"/>
    </location>
</feature>
<keyword evidence="3" id="KW-1185">Reference proteome</keyword>
<protein>
    <recommendedName>
        <fullName evidence="1">Glycosyltransferase subfamily 4-like N-terminal domain-containing protein</fullName>
    </recommendedName>
</protein>
<name>A0A2G0CE50_9BACT</name>
<dbReference type="Proteomes" id="UP000226437">
    <property type="component" value="Unassembled WGS sequence"/>
</dbReference>
<dbReference type="EMBL" id="PDLO01000004">
    <property type="protein sequence ID" value="PHK98256.1"/>
    <property type="molecule type" value="Genomic_DNA"/>
</dbReference>
<dbReference type="Gene3D" id="3.40.50.2000">
    <property type="entry name" value="Glycogen Phosphorylase B"/>
    <property type="match status" value="1"/>
</dbReference>
<accession>A0A2G0CE50</accession>
<evidence type="ECO:0000259" key="1">
    <source>
        <dbReference type="Pfam" id="PF13579"/>
    </source>
</evidence>
<dbReference type="InterPro" id="IPR028098">
    <property type="entry name" value="Glyco_trans_4-like_N"/>
</dbReference>
<evidence type="ECO:0000313" key="3">
    <source>
        <dbReference type="Proteomes" id="UP000226437"/>
    </source>
</evidence>
<proteinExistence type="predicted"/>
<dbReference type="Pfam" id="PF13579">
    <property type="entry name" value="Glyco_trans_4_4"/>
    <property type="match status" value="1"/>
</dbReference>
<dbReference type="RefSeq" id="WP_099106642.1">
    <property type="nucleotide sequence ID" value="NZ_JAATJF010000004.1"/>
</dbReference>
<gene>
    <name evidence="2" type="ORF">CGL56_11165</name>
</gene>
<dbReference type="SUPFAM" id="SSF53756">
    <property type="entry name" value="UDP-Glycosyltransferase/glycogen phosphorylase"/>
    <property type="match status" value="1"/>
</dbReference>
<organism evidence="2 3">
    <name type="scientific">Neolewinella marina</name>
    <dbReference type="NCBI Taxonomy" id="438751"/>
    <lineage>
        <taxon>Bacteria</taxon>
        <taxon>Pseudomonadati</taxon>
        <taxon>Bacteroidota</taxon>
        <taxon>Saprospiria</taxon>
        <taxon>Saprospirales</taxon>
        <taxon>Lewinellaceae</taxon>
        <taxon>Neolewinella</taxon>
    </lineage>
</organism>
<dbReference type="OrthoDB" id="1100436at2"/>